<evidence type="ECO:0000256" key="5">
    <source>
        <dbReference type="ARBA" id="ARBA00023224"/>
    </source>
</evidence>
<gene>
    <name evidence="8" type="ORF">BDV95DRAFT_502561</name>
</gene>
<dbReference type="PROSITE" id="PS51882">
    <property type="entry name" value="G_ALPHA"/>
    <property type="match status" value="1"/>
</dbReference>
<dbReference type="GO" id="GO:0005525">
    <property type="term" value="F:GTP binding"/>
    <property type="evidence" value="ECO:0007669"/>
    <property type="project" value="UniProtKB-KW"/>
</dbReference>
<dbReference type="InterPro" id="IPR001019">
    <property type="entry name" value="Gprotein_alpha_su"/>
</dbReference>
<name>A0A7C8I0T9_9PLEO</name>
<keyword evidence="5" id="KW-0807">Transducer</keyword>
<dbReference type="FunFam" id="3.40.50.300:FF:000692">
    <property type="entry name" value="Guanine nucleotide-binding protein subunit alpha"/>
    <property type="match status" value="1"/>
</dbReference>
<feature type="binding site" evidence="6">
    <location>
        <begin position="23"/>
        <end position="28"/>
    </location>
    <ligand>
        <name>GTP</name>
        <dbReference type="ChEBI" id="CHEBI:37565"/>
    </ligand>
</feature>
<comment type="caution">
    <text evidence="8">The sequence shown here is derived from an EMBL/GenBank/DDBJ whole genome shotgun (WGS) entry which is preliminary data.</text>
</comment>
<dbReference type="AlphaFoldDB" id="A0A7C8I0T9"/>
<keyword evidence="3 7" id="KW-0460">Magnesium</keyword>
<feature type="binding site" evidence="7">
    <location>
        <position position="162"/>
    </location>
    <ligand>
        <name>Mg(2+)</name>
        <dbReference type="ChEBI" id="CHEBI:18420"/>
    </ligand>
</feature>
<keyword evidence="2 6" id="KW-0547">Nucleotide-binding</keyword>
<dbReference type="SUPFAM" id="SSF47895">
    <property type="entry name" value="Transducin (alpha subunit), insertion domain"/>
    <property type="match status" value="1"/>
</dbReference>
<feature type="binding site" evidence="6">
    <location>
        <position position="303"/>
    </location>
    <ligand>
        <name>GTP</name>
        <dbReference type="ChEBI" id="CHEBI:37565"/>
    </ligand>
</feature>
<keyword evidence="9" id="KW-1185">Reference proteome</keyword>
<dbReference type="PANTHER" id="PTHR10218">
    <property type="entry name" value="GTP-BINDING PROTEIN ALPHA SUBUNIT"/>
    <property type="match status" value="1"/>
</dbReference>
<organism evidence="8 9">
    <name type="scientific">Massariosphaeria phaeospora</name>
    <dbReference type="NCBI Taxonomy" id="100035"/>
    <lineage>
        <taxon>Eukaryota</taxon>
        <taxon>Fungi</taxon>
        <taxon>Dikarya</taxon>
        <taxon>Ascomycota</taxon>
        <taxon>Pezizomycotina</taxon>
        <taxon>Dothideomycetes</taxon>
        <taxon>Pleosporomycetidae</taxon>
        <taxon>Pleosporales</taxon>
        <taxon>Pleosporales incertae sedis</taxon>
        <taxon>Massariosphaeria</taxon>
    </lineage>
</organism>
<dbReference type="GO" id="GO:0005737">
    <property type="term" value="C:cytoplasm"/>
    <property type="evidence" value="ECO:0007669"/>
    <property type="project" value="TreeGrafter"/>
</dbReference>
<keyword evidence="4 6" id="KW-0342">GTP-binding</keyword>
<evidence type="ECO:0000256" key="3">
    <source>
        <dbReference type="ARBA" id="ARBA00022842"/>
    </source>
</evidence>
<keyword evidence="1 7" id="KW-0479">Metal-binding</keyword>
<evidence type="ECO:0000256" key="4">
    <source>
        <dbReference type="ARBA" id="ARBA00023134"/>
    </source>
</evidence>
<dbReference type="GO" id="GO:0046872">
    <property type="term" value="F:metal ion binding"/>
    <property type="evidence" value="ECO:0007669"/>
    <property type="project" value="UniProtKB-KW"/>
</dbReference>
<dbReference type="GO" id="GO:0001664">
    <property type="term" value="F:G protein-coupled receptor binding"/>
    <property type="evidence" value="ECO:0007669"/>
    <property type="project" value="TreeGrafter"/>
</dbReference>
<dbReference type="GO" id="GO:0031683">
    <property type="term" value="F:G-protein beta/gamma-subunit complex binding"/>
    <property type="evidence" value="ECO:0007669"/>
    <property type="project" value="InterPro"/>
</dbReference>
<evidence type="ECO:0000256" key="7">
    <source>
        <dbReference type="PIRSR" id="PIRSR601019-2"/>
    </source>
</evidence>
<dbReference type="Pfam" id="PF00503">
    <property type="entry name" value="G-alpha"/>
    <property type="match status" value="1"/>
</dbReference>
<evidence type="ECO:0000256" key="6">
    <source>
        <dbReference type="PIRSR" id="PIRSR601019-1"/>
    </source>
</evidence>
<evidence type="ECO:0000256" key="2">
    <source>
        <dbReference type="ARBA" id="ARBA00022741"/>
    </source>
</evidence>
<feature type="binding site" evidence="6">
    <location>
        <begin position="156"/>
        <end position="162"/>
    </location>
    <ligand>
        <name>GTP</name>
        <dbReference type="ChEBI" id="CHEBI:37565"/>
    </ligand>
</feature>
<dbReference type="InterPro" id="IPR027417">
    <property type="entry name" value="P-loop_NTPase"/>
</dbReference>
<dbReference type="Gene3D" id="1.10.400.10">
    <property type="entry name" value="GI Alpha 1, domain 2-like"/>
    <property type="match status" value="1"/>
</dbReference>
<evidence type="ECO:0000256" key="1">
    <source>
        <dbReference type="ARBA" id="ARBA00022723"/>
    </source>
</evidence>
<accession>A0A7C8I0T9</accession>
<dbReference type="SMART" id="SM00275">
    <property type="entry name" value="G_alpha"/>
    <property type="match status" value="1"/>
</dbReference>
<evidence type="ECO:0000313" key="8">
    <source>
        <dbReference type="EMBL" id="KAF2867709.1"/>
    </source>
</evidence>
<dbReference type="InterPro" id="IPR011025">
    <property type="entry name" value="GproteinA_insert"/>
</dbReference>
<dbReference type="Proteomes" id="UP000481861">
    <property type="component" value="Unassembled WGS sequence"/>
</dbReference>
<proteinExistence type="predicted"/>
<dbReference type="PANTHER" id="PTHR10218:SF369">
    <property type="entry name" value="GUANINE NUCLEOTIDE-BINDING PROTEIN ALPHA-2 SUBUNIT"/>
    <property type="match status" value="1"/>
</dbReference>
<dbReference type="GO" id="GO:0005834">
    <property type="term" value="C:heterotrimeric G-protein complex"/>
    <property type="evidence" value="ECO:0007669"/>
    <property type="project" value="TreeGrafter"/>
</dbReference>
<dbReference type="GO" id="GO:0003924">
    <property type="term" value="F:GTPase activity"/>
    <property type="evidence" value="ECO:0007669"/>
    <property type="project" value="InterPro"/>
</dbReference>
<dbReference type="EMBL" id="JAADJZ010000022">
    <property type="protein sequence ID" value="KAF2867709.1"/>
    <property type="molecule type" value="Genomic_DNA"/>
</dbReference>
<evidence type="ECO:0000313" key="9">
    <source>
        <dbReference type="Proteomes" id="UP000481861"/>
    </source>
</evidence>
<protein>
    <submittedName>
        <fullName evidence="8">Guanine nucleotide binding protein, alpha subunit</fullName>
    </submittedName>
</protein>
<dbReference type="CDD" id="cd00066">
    <property type="entry name" value="G-alpha"/>
    <property type="match status" value="1"/>
</dbReference>
<feature type="binding site" evidence="7">
    <location>
        <position position="27"/>
    </location>
    <ligand>
        <name>Mg(2+)</name>
        <dbReference type="ChEBI" id="CHEBI:18420"/>
    </ligand>
</feature>
<dbReference type="Gene3D" id="3.40.50.300">
    <property type="entry name" value="P-loop containing nucleotide triphosphate hydrolases"/>
    <property type="match status" value="1"/>
</dbReference>
<reference evidence="8 9" key="1">
    <citation type="submission" date="2020-01" db="EMBL/GenBank/DDBJ databases">
        <authorList>
            <consortium name="DOE Joint Genome Institute"/>
            <person name="Haridas S."/>
            <person name="Albert R."/>
            <person name="Binder M."/>
            <person name="Bloem J."/>
            <person name="Labutti K."/>
            <person name="Salamov A."/>
            <person name="Andreopoulos B."/>
            <person name="Baker S.E."/>
            <person name="Barry K."/>
            <person name="Bills G."/>
            <person name="Bluhm B.H."/>
            <person name="Cannon C."/>
            <person name="Castanera R."/>
            <person name="Culley D.E."/>
            <person name="Daum C."/>
            <person name="Ezra D."/>
            <person name="Gonzalez J.B."/>
            <person name="Henrissat B."/>
            <person name="Kuo A."/>
            <person name="Liang C."/>
            <person name="Lipzen A."/>
            <person name="Lutzoni F."/>
            <person name="Magnuson J."/>
            <person name="Mondo S."/>
            <person name="Nolan M."/>
            <person name="Ohm R."/>
            <person name="Pangilinan J."/>
            <person name="Park H.-J.H."/>
            <person name="Ramirez L."/>
            <person name="Alfaro M."/>
            <person name="Sun H."/>
            <person name="Tritt A."/>
            <person name="Yoshinaga Y."/>
            <person name="Zwiers L.-H.L."/>
            <person name="Turgeon B.G."/>
            <person name="Goodwin S.B."/>
            <person name="Spatafora J.W."/>
            <person name="Crous P.W."/>
            <person name="Grigoriev I.V."/>
        </authorList>
    </citation>
    <scope>NUCLEOTIDE SEQUENCE [LARGE SCALE GENOMIC DNA]</scope>
    <source>
        <strain evidence="8 9">CBS 611.86</strain>
    </source>
</reference>
<sequence length="361" mass="41629">MQSSQSSDPWLPPRRVLLLGISESGKSTVAKQLQILYNNGFSTEALDHHRRVVFQNIGLILREIVEIMEEHGIEPVQKDNRDIWEWFKAEVSNQPLEPQLGPKLVIAVKSFWKDQCMEKIFSLSNDFCMPCFAPYFIEQIDRIASQDYVPTLLDILKARVKTTGLHESRFQVGLREWHVIDAGGSRSERKKWTHGFERDASIIFVVNLAEYDSYMFEMTHRLQETLTLFESLANLHWFTHSKIILLFTNIDLFKKKLRTIPLSDYCGDCDGGVDATKVLRYLLWRLHCLNHANCRLYPFVAEATDTPRMKTFFEAVADILADDSPSDNPTQLQDEIGKEDSVDELISAAGRFWSGDQHWVS</sequence>
<dbReference type="SUPFAM" id="SSF52540">
    <property type="entry name" value="P-loop containing nucleoside triphosphate hydrolases"/>
    <property type="match status" value="1"/>
</dbReference>
<dbReference type="GO" id="GO:0007189">
    <property type="term" value="P:adenylate cyclase-activating G protein-coupled receptor signaling pathway"/>
    <property type="evidence" value="ECO:0007669"/>
    <property type="project" value="TreeGrafter"/>
</dbReference>
<dbReference type="OrthoDB" id="5817230at2759"/>
<dbReference type="PRINTS" id="PR00318">
    <property type="entry name" value="GPROTEINA"/>
</dbReference>